<feature type="compositionally biased region" description="Low complexity" evidence="1">
    <location>
        <begin position="117"/>
        <end position="129"/>
    </location>
</feature>
<dbReference type="PANTHER" id="PTHR33623">
    <property type="entry name" value="OS04G0572500 PROTEIN"/>
    <property type="match status" value="1"/>
</dbReference>
<feature type="region of interest" description="Disordered" evidence="1">
    <location>
        <begin position="275"/>
        <end position="315"/>
    </location>
</feature>
<protein>
    <recommendedName>
        <fullName evidence="3">DUF4378 domain-containing protein</fullName>
    </recommendedName>
</protein>
<reference evidence="2" key="1">
    <citation type="submission" date="2014-09" db="EMBL/GenBank/DDBJ databases">
        <authorList>
            <person name="Magalhaes I.L.F."/>
            <person name="Oliveira U."/>
            <person name="Santos F.R."/>
            <person name="Vidigal T.H.D.A."/>
            <person name="Brescovit A.D."/>
            <person name="Santos A.J."/>
        </authorList>
    </citation>
    <scope>NUCLEOTIDE SEQUENCE</scope>
    <source>
        <tissue evidence="2">Shoot tissue taken approximately 20 cm above the soil surface</tissue>
    </source>
</reference>
<feature type="compositionally biased region" description="Polar residues" evidence="1">
    <location>
        <begin position="283"/>
        <end position="297"/>
    </location>
</feature>
<reference evidence="2" key="2">
    <citation type="journal article" date="2015" name="Data Brief">
        <title>Shoot transcriptome of the giant reed, Arundo donax.</title>
        <authorList>
            <person name="Barrero R.A."/>
            <person name="Guerrero F.D."/>
            <person name="Moolhuijzen P."/>
            <person name="Goolsby J.A."/>
            <person name="Tidwell J."/>
            <person name="Bellgard S.E."/>
            <person name="Bellgard M.I."/>
        </authorList>
    </citation>
    <scope>NUCLEOTIDE SEQUENCE</scope>
    <source>
        <tissue evidence="2">Shoot tissue taken approximately 20 cm above the soil surface</tissue>
    </source>
</reference>
<evidence type="ECO:0000313" key="2">
    <source>
        <dbReference type="EMBL" id="JAD82270.1"/>
    </source>
</evidence>
<dbReference type="AlphaFoldDB" id="A0A0A9D9C9"/>
<sequence>MTASARGGARPVTLRDFLELGCDSSSDGFRSYPRRLPCDDAAPVRFLVDADLRRSPSRSPSSFFLPKSPGALARISSLSRSFSRWIREGFWRRRDDDDDEDFFDDRDSCGFPSPLVSSCSASESGSEYGESSEADIAAEEKPASATASEREKASSLSSSSSAESHDRTDVPGAAGHGQKVLDGDSAAGRNLEMEDKQQLSPVSVLDFPFDDDDGDEGSDACTCSPSFQKCASDLRRTKALLLHKIRRYDGLAESVDPVDLKARFTTSVSGESVDDAHSRCTHLPSSNSCTDTATTTAPRHDEEHQSIEQSDDQEQPEEHRLLWRLLDDTLEVDEISEVLLLDFFADGVDRLRSAARLVVGTVKPLDDRKAAALVESAREWLRGAGLQWGIGDVIFSGEAALADMERSRRWMCVREEERDVGAEVEGLVLDGLVDELVTELLAPRWWD</sequence>
<feature type="compositionally biased region" description="Basic and acidic residues" evidence="1">
    <location>
        <begin position="138"/>
        <end position="153"/>
    </location>
</feature>
<proteinExistence type="predicted"/>
<feature type="region of interest" description="Disordered" evidence="1">
    <location>
        <begin position="114"/>
        <end position="220"/>
    </location>
</feature>
<feature type="compositionally biased region" description="Acidic residues" evidence="1">
    <location>
        <begin position="208"/>
        <end position="218"/>
    </location>
</feature>
<evidence type="ECO:0008006" key="3">
    <source>
        <dbReference type="Google" id="ProtNLM"/>
    </source>
</evidence>
<dbReference type="PANTHER" id="PTHR33623:SF4">
    <property type="entry name" value="DUF4378 DOMAIN-CONTAINING PROTEIN"/>
    <property type="match status" value="1"/>
</dbReference>
<accession>A0A0A9D9C9</accession>
<evidence type="ECO:0000256" key="1">
    <source>
        <dbReference type="SAM" id="MobiDB-lite"/>
    </source>
</evidence>
<dbReference type="EMBL" id="GBRH01215625">
    <property type="protein sequence ID" value="JAD82270.1"/>
    <property type="molecule type" value="Transcribed_RNA"/>
</dbReference>
<name>A0A0A9D9C9_ARUDO</name>
<organism evidence="2">
    <name type="scientific">Arundo donax</name>
    <name type="common">Giant reed</name>
    <name type="synonym">Donax arundinaceus</name>
    <dbReference type="NCBI Taxonomy" id="35708"/>
    <lineage>
        <taxon>Eukaryota</taxon>
        <taxon>Viridiplantae</taxon>
        <taxon>Streptophyta</taxon>
        <taxon>Embryophyta</taxon>
        <taxon>Tracheophyta</taxon>
        <taxon>Spermatophyta</taxon>
        <taxon>Magnoliopsida</taxon>
        <taxon>Liliopsida</taxon>
        <taxon>Poales</taxon>
        <taxon>Poaceae</taxon>
        <taxon>PACMAD clade</taxon>
        <taxon>Arundinoideae</taxon>
        <taxon>Arundineae</taxon>
        <taxon>Arundo</taxon>
    </lineage>
</organism>